<evidence type="ECO:0000313" key="3">
    <source>
        <dbReference type="WBParaSite" id="PgR049_g054_t03"/>
    </source>
</evidence>
<accession>A0A915BP46</accession>
<keyword evidence="1" id="KW-0175">Coiled coil</keyword>
<evidence type="ECO:0000256" key="1">
    <source>
        <dbReference type="SAM" id="Coils"/>
    </source>
</evidence>
<dbReference type="AlphaFoldDB" id="A0A915BP46"/>
<protein>
    <submittedName>
        <fullName evidence="3">Uncharacterized protein</fullName>
    </submittedName>
</protein>
<sequence>KLSLCHFLRHYVVFCSYRVAGSMMTSDSDEQSESGMQNVRGRVGALGRRHMRVRFNMDANAESTIQAQKQPESPARDELLKRLIGRINRRERELSTYLQPSTDTAKVLQDSLAASRVKHEEMVLNELKYAIDQITSNEYEANFYKKKTIRELENWIARNEAELEEIKTMDAEMEGRCARLLAENERLQQIASNLRWLANSCCRRVAKTTTPRRSPTNDAYHSSISTTQNCNNTRYSLPSKGVFSSVTALNLSDSTTPTSDMSDT</sequence>
<dbReference type="Proteomes" id="UP000887569">
    <property type="component" value="Unplaced"/>
</dbReference>
<name>A0A915BP46_PARUN</name>
<proteinExistence type="predicted"/>
<evidence type="ECO:0000313" key="2">
    <source>
        <dbReference type="Proteomes" id="UP000887569"/>
    </source>
</evidence>
<organism evidence="2 3">
    <name type="scientific">Parascaris univalens</name>
    <name type="common">Nematode worm</name>
    <dbReference type="NCBI Taxonomy" id="6257"/>
    <lineage>
        <taxon>Eukaryota</taxon>
        <taxon>Metazoa</taxon>
        <taxon>Ecdysozoa</taxon>
        <taxon>Nematoda</taxon>
        <taxon>Chromadorea</taxon>
        <taxon>Rhabditida</taxon>
        <taxon>Spirurina</taxon>
        <taxon>Ascaridomorpha</taxon>
        <taxon>Ascaridoidea</taxon>
        <taxon>Ascarididae</taxon>
        <taxon>Parascaris</taxon>
    </lineage>
</organism>
<feature type="coiled-coil region" evidence="1">
    <location>
        <begin position="145"/>
        <end position="172"/>
    </location>
</feature>
<dbReference type="WBParaSite" id="PgR049_g054_t03">
    <property type="protein sequence ID" value="PgR049_g054_t03"/>
    <property type="gene ID" value="PgR049_g054"/>
</dbReference>
<keyword evidence="2" id="KW-1185">Reference proteome</keyword>
<reference evidence="3" key="1">
    <citation type="submission" date="2022-11" db="UniProtKB">
        <authorList>
            <consortium name="WormBaseParasite"/>
        </authorList>
    </citation>
    <scope>IDENTIFICATION</scope>
</reference>